<dbReference type="GO" id="GO:0016740">
    <property type="term" value="F:transferase activity"/>
    <property type="evidence" value="ECO:0007669"/>
    <property type="project" value="UniProtKB-KW"/>
</dbReference>
<evidence type="ECO:0000313" key="3">
    <source>
        <dbReference type="Proteomes" id="UP001287282"/>
    </source>
</evidence>
<dbReference type="Gene3D" id="3.40.630.30">
    <property type="match status" value="1"/>
</dbReference>
<dbReference type="InterPro" id="IPR051908">
    <property type="entry name" value="Ribosomal_N-acetyltransferase"/>
</dbReference>
<protein>
    <submittedName>
        <fullName evidence="2">GNAT family protein</fullName>
        <ecNumber evidence="2">2.-.-.-</ecNumber>
    </submittedName>
</protein>
<comment type="caution">
    <text evidence="2">The sequence shown here is derived from an EMBL/GenBank/DDBJ whole genome shotgun (WGS) entry which is preliminary data.</text>
</comment>
<gene>
    <name evidence="2" type="ORF">RYX56_14535</name>
</gene>
<dbReference type="PROSITE" id="PS51186">
    <property type="entry name" value="GNAT"/>
    <property type="match status" value="1"/>
</dbReference>
<dbReference type="InterPro" id="IPR000182">
    <property type="entry name" value="GNAT_dom"/>
</dbReference>
<accession>A0ABU3XCH0</accession>
<dbReference type="PANTHER" id="PTHR43441:SF12">
    <property type="entry name" value="RIBOSOMAL N-ACETYLTRANSFERASE YDAF-RELATED"/>
    <property type="match status" value="1"/>
</dbReference>
<sequence length="188" mass="21759">MFVVEISDKCYLKLLEPRDAESLYSLINSSRDHLRRWLPWLDSNTTLKDSESFIHYSLEQFSNNNGFQAGIWYEENLVGLVGINSIMWNHKTASLGYWLGENYEGKGLVTSACSKIIDYIFTDLALNRIEIRVAEGNAKSKAIPERLGFELEGLSRESEWLYDHYEDTLIYGLLSKDYKKTKCYNSLT</sequence>
<evidence type="ECO:0000259" key="1">
    <source>
        <dbReference type="PROSITE" id="PS51186"/>
    </source>
</evidence>
<feature type="domain" description="N-acetyltransferase" evidence="1">
    <location>
        <begin position="10"/>
        <end position="172"/>
    </location>
</feature>
<dbReference type="EC" id="2.-.-.-" evidence="2"/>
<dbReference type="RefSeq" id="WP_317122754.1">
    <property type="nucleotide sequence ID" value="NZ_JAWJBA010000004.1"/>
</dbReference>
<dbReference type="PANTHER" id="PTHR43441">
    <property type="entry name" value="RIBOSOMAL-PROTEIN-SERINE ACETYLTRANSFERASE"/>
    <property type="match status" value="1"/>
</dbReference>
<dbReference type="Proteomes" id="UP001287282">
    <property type="component" value="Unassembled WGS sequence"/>
</dbReference>
<dbReference type="EMBL" id="JAWJBA010000004">
    <property type="protein sequence ID" value="MDV2685580.1"/>
    <property type="molecule type" value="Genomic_DNA"/>
</dbReference>
<dbReference type="SUPFAM" id="SSF55729">
    <property type="entry name" value="Acyl-CoA N-acyltransferases (Nat)"/>
    <property type="match status" value="1"/>
</dbReference>
<organism evidence="2 3">
    <name type="scientific">Alkalihalophilus lindianensis</name>
    <dbReference type="NCBI Taxonomy" id="1630542"/>
    <lineage>
        <taxon>Bacteria</taxon>
        <taxon>Bacillati</taxon>
        <taxon>Bacillota</taxon>
        <taxon>Bacilli</taxon>
        <taxon>Bacillales</taxon>
        <taxon>Bacillaceae</taxon>
        <taxon>Alkalihalophilus</taxon>
    </lineage>
</organism>
<dbReference type="Pfam" id="PF13302">
    <property type="entry name" value="Acetyltransf_3"/>
    <property type="match status" value="1"/>
</dbReference>
<dbReference type="InterPro" id="IPR016181">
    <property type="entry name" value="Acyl_CoA_acyltransferase"/>
</dbReference>
<evidence type="ECO:0000313" key="2">
    <source>
        <dbReference type="EMBL" id="MDV2685580.1"/>
    </source>
</evidence>
<proteinExistence type="predicted"/>
<keyword evidence="3" id="KW-1185">Reference proteome</keyword>
<reference evidence="2 3" key="1">
    <citation type="submission" date="2023-10" db="EMBL/GenBank/DDBJ databases">
        <title>Screening of Alkalihalobacillus lindianensis BZ-TG-R113 and Its Alleviation of Salt Stress on Rapeseed Growth.</title>
        <authorList>
            <person name="Zhao B."/>
            <person name="Guo T."/>
        </authorList>
    </citation>
    <scope>NUCLEOTIDE SEQUENCE [LARGE SCALE GENOMIC DNA]</scope>
    <source>
        <strain evidence="2 3">BZ-TG-R113</strain>
    </source>
</reference>
<name>A0ABU3XCH0_9BACI</name>
<keyword evidence="2" id="KW-0808">Transferase</keyword>